<dbReference type="Pfam" id="PF01149">
    <property type="entry name" value="Fapy_DNA_glyco"/>
    <property type="match status" value="1"/>
</dbReference>
<keyword evidence="6" id="KW-0378">Hydrolase</keyword>
<dbReference type="InterPro" id="IPR012319">
    <property type="entry name" value="FPG_cat"/>
</dbReference>
<evidence type="ECO:0000313" key="18">
    <source>
        <dbReference type="Proteomes" id="UP000281708"/>
    </source>
</evidence>
<evidence type="ECO:0000259" key="15">
    <source>
        <dbReference type="PROSITE" id="PS51066"/>
    </source>
</evidence>
<dbReference type="GO" id="GO:0008270">
    <property type="term" value="F:zinc ion binding"/>
    <property type="evidence" value="ECO:0007669"/>
    <property type="project" value="UniProtKB-KW"/>
</dbReference>
<dbReference type="AlphaFoldDB" id="A0A3L8P2C7"/>
<dbReference type="Gene3D" id="1.10.8.50">
    <property type="match status" value="1"/>
</dbReference>
<keyword evidence="8" id="KW-0238">DNA-binding</keyword>
<evidence type="ECO:0000313" key="17">
    <source>
        <dbReference type="EMBL" id="RLV48568.1"/>
    </source>
</evidence>
<evidence type="ECO:0000256" key="11">
    <source>
        <dbReference type="ARBA" id="ARBA00023268"/>
    </source>
</evidence>
<evidence type="ECO:0000256" key="10">
    <source>
        <dbReference type="ARBA" id="ARBA00023239"/>
    </source>
</evidence>
<comment type="catalytic activity">
    <reaction evidence="13">
        <text>2'-deoxyribonucleotide-(2'-deoxyribose 5'-phosphate)-2'-deoxyribonucleotide-DNA = a 3'-end 2'-deoxyribonucleotide-(2,3-dehydro-2,3-deoxyribose 5'-phosphate)-DNA + a 5'-end 5'-phospho-2'-deoxyribonucleoside-DNA + H(+)</text>
        <dbReference type="Rhea" id="RHEA:66592"/>
        <dbReference type="Rhea" id="RHEA-COMP:13180"/>
        <dbReference type="Rhea" id="RHEA-COMP:16897"/>
        <dbReference type="Rhea" id="RHEA-COMP:17067"/>
        <dbReference type="ChEBI" id="CHEBI:15378"/>
        <dbReference type="ChEBI" id="CHEBI:136412"/>
        <dbReference type="ChEBI" id="CHEBI:157695"/>
        <dbReference type="ChEBI" id="CHEBI:167181"/>
        <dbReference type="EC" id="4.2.99.18"/>
    </reaction>
</comment>
<proteinExistence type="inferred from homology"/>
<evidence type="ECO:0000256" key="1">
    <source>
        <dbReference type="ARBA" id="ARBA00009409"/>
    </source>
</evidence>
<keyword evidence="12" id="KW-0326">Glycosidase</keyword>
<dbReference type="PROSITE" id="PS51066">
    <property type="entry name" value="ZF_FPG_2"/>
    <property type="match status" value="1"/>
</dbReference>
<evidence type="ECO:0000256" key="13">
    <source>
        <dbReference type="ARBA" id="ARBA00044632"/>
    </source>
</evidence>
<dbReference type="EMBL" id="RDBE01000009">
    <property type="protein sequence ID" value="RLV48568.1"/>
    <property type="molecule type" value="Genomic_DNA"/>
</dbReference>
<evidence type="ECO:0000256" key="4">
    <source>
        <dbReference type="ARBA" id="ARBA00022763"/>
    </source>
</evidence>
<dbReference type="SMART" id="SM00898">
    <property type="entry name" value="Fapy_DNA_glyco"/>
    <property type="match status" value="1"/>
</dbReference>
<feature type="domain" description="Formamidopyrimidine-DNA glycosylase catalytic" evidence="16">
    <location>
        <begin position="2"/>
        <end position="98"/>
    </location>
</feature>
<dbReference type="Proteomes" id="UP000281708">
    <property type="component" value="Unassembled WGS sequence"/>
</dbReference>
<dbReference type="InterPro" id="IPR044090">
    <property type="entry name" value="Nei2_N"/>
</dbReference>
<gene>
    <name evidence="17" type="ORF">D9V37_14480</name>
</gene>
<dbReference type="RefSeq" id="WP_121806890.1">
    <property type="nucleotide sequence ID" value="NZ_RDBE01000009.1"/>
</dbReference>
<sequence length="272" mass="30384">MPEGDTVWLAGRMLDAALSGSVVDADFRVPQLAERGMRSEVLSTVTRGKHLLTRFDTGDTLHTHFKMEGVWHLYRPGEKWRRPTHQARVVLTGEERVAVGFSLGITELVRTEDEHEVVGHLGPDLLGEDWGEDQAAEAVRRLAADPDRAVAEALLDQRNLAGVGNMYAAELCFMVGLHPKAPVSAVPDLPRLVDLSHRVLFLNRDRVDQATTGDLRRNKQLWVYRRDKQTCRRCGTRIRVDQHGEKGKERAAYWCPSCQPGEPASPVAQRGG</sequence>
<dbReference type="GO" id="GO:0003684">
    <property type="term" value="F:damaged DNA binding"/>
    <property type="evidence" value="ECO:0007669"/>
    <property type="project" value="InterPro"/>
</dbReference>
<dbReference type="SUPFAM" id="SSF57716">
    <property type="entry name" value="Glucocorticoid receptor-like (DNA-binding domain)"/>
    <property type="match status" value="1"/>
</dbReference>
<comment type="similarity">
    <text evidence="1">Belongs to the FPG family.</text>
</comment>
<keyword evidence="4" id="KW-0227">DNA damage</keyword>
<dbReference type="SUPFAM" id="SSF81624">
    <property type="entry name" value="N-terminal domain of MutM-like DNA repair proteins"/>
    <property type="match status" value="1"/>
</dbReference>
<dbReference type="PROSITE" id="PS01242">
    <property type="entry name" value="ZF_FPG_1"/>
    <property type="match status" value="1"/>
</dbReference>
<dbReference type="InterPro" id="IPR010979">
    <property type="entry name" value="Ribosomal_uS13-like_H2TH"/>
</dbReference>
<feature type="domain" description="FPG-type" evidence="15">
    <location>
        <begin position="222"/>
        <end position="260"/>
    </location>
</feature>
<dbReference type="PANTHER" id="PTHR42697:SF1">
    <property type="entry name" value="ENDONUCLEASE 8"/>
    <property type="match status" value="1"/>
</dbReference>
<dbReference type="CDD" id="cd08971">
    <property type="entry name" value="AcNei2_N"/>
    <property type="match status" value="1"/>
</dbReference>
<dbReference type="InterPro" id="IPR000214">
    <property type="entry name" value="Znf_DNA_glyclase/AP_lyase"/>
</dbReference>
<evidence type="ECO:0000256" key="6">
    <source>
        <dbReference type="ARBA" id="ARBA00022801"/>
    </source>
</evidence>
<evidence type="ECO:0000256" key="14">
    <source>
        <dbReference type="PROSITE-ProRule" id="PRU00391"/>
    </source>
</evidence>
<evidence type="ECO:0000256" key="5">
    <source>
        <dbReference type="ARBA" id="ARBA00022771"/>
    </source>
</evidence>
<organism evidence="17 18">
    <name type="scientific">Nocardioides mangrovicus</name>
    <dbReference type="NCBI Taxonomy" id="2478913"/>
    <lineage>
        <taxon>Bacteria</taxon>
        <taxon>Bacillati</taxon>
        <taxon>Actinomycetota</taxon>
        <taxon>Actinomycetes</taxon>
        <taxon>Propionibacteriales</taxon>
        <taxon>Nocardioidaceae</taxon>
        <taxon>Nocardioides</taxon>
    </lineage>
</organism>
<dbReference type="PANTHER" id="PTHR42697">
    <property type="entry name" value="ENDONUCLEASE 8"/>
    <property type="match status" value="1"/>
</dbReference>
<comment type="caution">
    <text evidence="17">The sequence shown here is derived from an EMBL/GenBank/DDBJ whole genome shotgun (WGS) entry which is preliminary data.</text>
</comment>
<dbReference type="GO" id="GO:0000703">
    <property type="term" value="F:oxidized pyrimidine nucleobase lesion DNA N-glycosylase activity"/>
    <property type="evidence" value="ECO:0007669"/>
    <property type="project" value="TreeGrafter"/>
</dbReference>
<evidence type="ECO:0000256" key="9">
    <source>
        <dbReference type="ARBA" id="ARBA00023204"/>
    </source>
</evidence>
<keyword evidence="7" id="KW-0862">Zinc</keyword>
<protein>
    <recommendedName>
        <fullName evidence="2">DNA-(apurinic or apyrimidinic site) lyase</fullName>
        <ecNumber evidence="2">4.2.99.18</ecNumber>
    </recommendedName>
</protein>
<evidence type="ECO:0000259" key="16">
    <source>
        <dbReference type="PROSITE" id="PS51068"/>
    </source>
</evidence>
<dbReference type="GO" id="GO:0140078">
    <property type="term" value="F:class I DNA-(apurinic or apyrimidinic site) endonuclease activity"/>
    <property type="evidence" value="ECO:0007669"/>
    <property type="project" value="UniProtKB-EC"/>
</dbReference>
<dbReference type="EC" id="4.2.99.18" evidence="2"/>
<accession>A0A3L8P2C7</accession>
<keyword evidence="18" id="KW-1185">Reference proteome</keyword>
<keyword evidence="3" id="KW-0479">Metal-binding</keyword>
<evidence type="ECO:0000256" key="7">
    <source>
        <dbReference type="ARBA" id="ARBA00022833"/>
    </source>
</evidence>
<dbReference type="PROSITE" id="PS51068">
    <property type="entry name" value="FPG_CAT"/>
    <property type="match status" value="1"/>
</dbReference>
<name>A0A3L8P2C7_9ACTN</name>
<evidence type="ECO:0000256" key="3">
    <source>
        <dbReference type="ARBA" id="ARBA00022723"/>
    </source>
</evidence>
<evidence type="ECO:0000256" key="2">
    <source>
        <dbReference type="ARBA" id="ARBA00012720"/>
    </source>
</evidence>
<dbReference type="InterPro" id="IPR035937">
    <property type="entry name" value="FPG_N"/>
</dbReference>
<dbReference type="SMART" id="SM01232">
    <property type="entry name" value="H2TH"/>
    <property type="match status" value="1"/>
</dbReference>
<reference evidence="17 18" key="1">
    <citation type="submission" date="2018-10" db="EMBL/GenBank/DDBJ databases">
        <title>Marmoricola sp. 4Q3S-7 whole genome shotgun sequence.</title>
        <authorList>
            <person name="Li F."/>
        </authorList>
    </citation>
    <scope>NUCLEOTIDE SEQUENCE [LARGE SCALE GENOMIC DNA]</scope>
    <source>
        <strain evidence="17 18">4Q3S-7</strain>
    </source>
</reference>
<dbReference type="OrthoDB" id="9800855at2"/>
<dbReference type="Pfam" id="PF06831">
    <property type="entry name" value="H2TH"/>
    <property type="match status" value="1"/>
</dbReference>
<keyword evidence="9" id="KW-0234">DNA repair</keyword>
<dbReference type="SUPFAM" id="SSF46946">
    <property type="entry name" value="S13-like H2TH domain"/>
    <property type="match status" value="1"/>
</dbReference>
<dbReference type="InterPro" id="IPR015886">
    <property type="entry name" value="H2TH_FPG"/>
</dbReference>
<dbReference type="InterPro" id="IPR015887">
    <property type="entry name" value="DNA_glyclase_Znf_dom_DNA_BS"/>
</dbReference>
<dbReference type="GO" id="GO:0006284">
    <property type="term" value="P:base-excision repair"/>
    <property type="evidence" value="ECO:0007669"/>
    <property type="project" value="InterPro"/>
</dbReference>
<keyword evidence="5 14" id="KW-0863">Zinc-finger</keyword>
<evidence type="ECO:0000256" key="12">
    <source>
        <dbReference type="ARBA" id="ARBA00023295"/>
    </source>
</evidence>
<keyword evidence="10" id="KW-0456">Lyase</keyword>
<dbReference type="Gene3D" id="3.20.190.10">
    <property type="entry name" value="MutM-like, N-terminal"/>
    <property type="match status" value="1"/>
</dbReference>
<evidence type="ECO:0000256" key="8">
    <source>
        <dbReference type="ARBA" id="ARBA00023125"/>
    </source>
</evidence>
<keyword evidence="11" id="KW-0511">Multifunctional enzyme</keyword>